<gene>
    <name evidence="18" type="primary">ilvE</name>
    <name evidence="19" type="ORF">HLI_02535</name>
</gene>
<evidence type="ECO:0000256" key="7">
    <source>
        <dbReference type="ARBA" id="ARBA00011738"/>
    </source>
</evidence>
<dbReference type="NCBIfam" id="NF005146">
    <property type="entry name" value="PRK06606.1"/>
    <property type="match status" value="1"/>
</dbReference>
<dbReference type="InterPro" id="IPR036038">
    <property type="entry name" value="Aminotransferase-like"/>
</dbReference>
<dbReference type="UniPathway" id="UPA00049">
    <property type="reaction ID" value="UER00062"/>
</dbReference>
<evidence type="ECO:0000256" key="1">
    <source>
        <dbReference type="ARBA" id="ARBA00001933"/>
    </source>
</evidence>
<dbReference type="InterPro" id="IPR050571">
    <property type="entry name" value="Class-IV_PLP-Dep_Aminotrnsfr"/>
</dbReference>
<dbReference type="AlphaFoldDB" id="A0A410M8W2"/>
<evidence type="ECO:0000256" key="9">
    <source>
        <dbReference type="ARBA" id="ARBA00022605"/>
    </source>
</evidence>
<dbReference type="RefSeq" id="WP_128522924.1">
    <property type="nucleotide sequence ID" value="NZ_CP026118.1"/>
</dbReference>
<dbReference type="EMBL" id="CP026118">
    <property type="protein sequence ID" value="QAS51161.1"/>
    <property type="molecule type" value="Genomic_DNA"/>
</dbReference>
<comment type="function">
    <text evidence="2 18">Acts on leucine, isoleucine and valine.</text>
</comment>
<evidence type="ECO:0000256" key="17">
    <source>
        <dbReference type="RuleBase" id="RU004516"/>
    </source>
</evidence>
<comment type="pathway">
    <text evidence="4 18">Amino-acid biosynthesis; L-valine biosynthesis; L-valine from pyruvate: step 4/4.</text>
</comment>
<comment type="catalytic activity">
    <reaction evidence="13 18">
        <text>L-valine + 2-oxoglutarate = 3-methyl-2-oxobutanoate + L-glutamate</text>
        <dbReference type="Rhea" id="RHEA:24813"/>
        <dbReference type="ChEBI" id="CHEBI:11851"/>
        <dbReference type="ChEBI" id="CHEBI:16810"/>
        <dbReference type="ChEBI" id="CHEBI:29985"/>
        <dbReference type="ChEBI" id="CHEBI:57762"/>
        <dbReference type="EC" id="2.6.1.42"/>
    </reaction>
</comment>
<keyword evidence="9 18" id="KW-0028">Amino-acid biosynthesis</keyword>
<dbReference type="GO" id="GO:0052656">
    <property type="term" value="F:L-isoleucine-2-oxoglutarate transaminase activity"/>
    <property type="evidence" value="ECO:0007669"/>
    <property type="project" value="RHEA"/>
</dbReference>
<evidence type="ECO:0000256" key="13">
    <source>
        <dbReference type="ARBA" id="ARBA00048212"/>
    </source>
</evidence>
<dbReference type="InterPro" id="IPR005785">
    <property type="entry name" value="B_amino_transI"/>
</dbReference>
<keyword evidence="10 18" id="KW-0808">Transferase</keyword>
<dbReference type="Gene3D" id="3.20.10.10">
    <property type="entry name" value="D-amino Acid Aminotransferase, subunit A, domain 2"/>
    <property type="match status" value="1"/>
</dbReference>
<dbReference type="InterPro" id="IPR043132">
    <property type="entry name" value="BCAT-like_C"/>
</dbReference>
<evidence type="ECO:0000256" key="18">
    <source>
        <dbReference type="RuleBase" id="RU364094"/>
    </source>
</evidence>
<dbReference type="InterPro" id="IPR001544">
    <property type="entry name" value="Aminotrans_IV"/>
</dbReference>
<dbReference type="InterPro" id="IPR018300">
    <property type="entry name" value="Aminotrans_IV_CS"/>
</dbReference>
<accession>A0A410M8W2</accession>
<comment type="pathway">
    <text evidence="3 18">Amino-acid biosynthesis; L-isoleucine biosynthesis; L-isoleucine from 2-oxobutanoate: step 4/4.</text>
</comment>
<evidence type="ECO:0000256" key="3">
    <source>
        <dbReference type="ARBA" id="ARBA00004824"/>
    </source>
</evidence>
<dbReference type="CDD" id="cd00449">
    <property type="entry name" value="PLPDE_IV"/>
    <property type="match status" value="1"/>
</dbReference>
<proteinExistence type="inferred from homology"/>
<dbReference type="FunFam" id="3.20.10.10:FF:000002">
    <property type="entry name" value="D-alanine aminotransferase"/>
    <property type="match status" value="1"/>
</dbReference>
<evidence type="ECO:0000256" key="14">
    <source>
        <dbReference type="ARBA" id="ARBA00048798"/>
    </source>
</evidence>
<evidence type="ECO:0000256" key="12">
    <source>
        <dbReference type="ARBA" id="ARBA00023304"/>
    </source>
</evidence>
<dbReference type="UniPathway" id="UPA00048">
    <property type="reaction ID" value="UER00073"/>
</dbReference>
<evidence type="ECO:0000256" key="8">
    <source>
        <dbReference type="ARBA" id="ARBA00022576"/>
    </source>
</evidence>
<dbReference type="EC" id="2.6.1.42" evidence="18"/>
<dbReference type="GO" id="GO:0009097">
    <property type="term" value="P:isoleucine biosynthetic process"/>
    <property type="evidence" value="ECO:0007669"/>
    <property type="project" value="UniProtKB-UniPathway"/>
</dbReference>
<evidence type="ECO:0000256" key="15">
    <source>
        <dbReference type="ARBA" id="ARBA00049229"/>
    </source>
</evidence>
<evidence type="ECO:0000256" key="2">
    <source>
        <dbReference type="ARBA" id="ARBA00003109"/>
    </source>
</evidence>
<keyword evidence="11 17" id="KW-0663">Pyridoxal phosphate</keyword>
<dbReference type="NCBIfam" id="TIGR01122">
    <property type="entry name" value="ilvE_I"/>
    <property type="match status" value="1"/>
</dbReference>
<evidence type="ECO:0000256" key="16">
    <source>
        <dbReference type="RuleBase" id="RU004106"/>
    </source>
</evidence>
<evidence type="ECO:0000313" key="20">
    <source>
        <dbReference type="Proteomes" id="UP000287756"/>
    </source>
</evidence>
<evidence type="ECO:0000256" key="10">
    <source>
        <dbReference type="ARBA" id="ARBA00022679"/>
    </source>
</evidence>
<comment type="similarity">
    <text evidence="6 16">Belongs to the class-IV pyridoxal-phosphate-dependent aminotransferase family.</text>
</comment>
<dbReference type="Pfam" id="PF01063">
    <property type="entry name" value="Aminotran_4"/>
    <property type="match status" value="1"/>
</dbReference>
<dbReference type="PANTHER" id="PTHR42743">
    <property type="entry name" value="AMINO-ACID AMINOTRANSFERASE"/>
    <property type="match status" value="1"/>
</dbReference>
<dbReference type="UniPathway" id="UPA00047">
    <property type="reaction ID" value="UER00058"/>
</dbReference>
<dbReference type="InterPro" id="IPR043131">
    <property type="entry name" value="BCAT-like_N"/>
</dbReference>
<evidence type="ECO:0000256" key="6">
    <source>
        <dbReference type="ARBA" id="ARBA00009320"/>
    </source>
</evidence>
<dbReference type="Gene3D" id="3.30.470.10">
    <property type="match status" value="1"/>
</dbReference>
<dbReference type="SUPFAM" id="SSF56752">
    <property type="entry name" value="D-aminoacid aminotransferase-like PLP-dependent enzymes"/>
    <property type="match status" value="1"/>
</dbReference>
<keyword evidence="12 18" id="KW-0100">Branched-chain amino acid biosynthesis</keyword>
<comment type="cofactor">
    <cofactor evidence="1 17">
        <name>pyridoxal 5'-phosphate</name>
        <dbReference type="ChEBI" id="CHEBI:597326"/>
    </cofactor>
</comment>
<sequence length="301" mass="33984">MAYMFDIDRFVDERSLSVSVKNKGLNYGLGCIEGIRAFWNDREKQLFIFRLEEHLKRFHDSGKSLFINIPFSVEQLSHITKQLLLLNQVTQDVYIRPICFKGSNTLRPKLNGSFNHLAVYTDLSEYEPKPFLKVCISSWTRIGSNMIPPQAKPSAGYMNSALANNEAVMDGYDEAVFLTKEGNVSEAATANIFIVRRGEVLTPPMSDDILAGITRGTVAQILHEEMDIPVIEQSLARVELYEADEVFFTGTAIGIKPVVEIDRRVIGDGQIGPVTLKIQQIYNQIVRGEMPAYRDYCTSLY</sequence>
<comment type="catalytic activity">
    <reaction evidence="14 18">
        <text>L-isoleucine + 2-oxoglutarate = (S)-3-methyl-2-oxopentanoate + L-glutamate</text>
        <dbReference type="Rhea" id="RHEA:24801"/>
        <dbReference type="ChEBI" id="CHEBI:16810"/>
        <dbReference type="ChEBI" id="CHEBI:29985"/>
        <dbReference type="ChEBI" id="CHEBI:35146"/>
        <dbReference type="ChEBI" id="CHEBI:58045"/>
        <dbReference type="EC" id="2.6.1.42"/>
    </reaction>
</comment>
<dbReference type="GO" id="GO:0052654">
    <property type="term" value="F:L-leucine-2-oxoglutarate transaminase activity"/>
    <property type="evidence" value="ECO:0007669"/>
    <property type="project" value="RHEA"/>
</dbReference>
<evidence type="ECO:0000256" key="5">
    <source>
        <dbReference type="ARBA" id="ARBA00005072"/>
    </source>
</evidence>
<reference evidence="19 20" key="1">
    <citation type="submission" date="2018-01" db="EMBL/GenBank/DDBJ databases">
        <title>The whole genome sequencing and assembly of Halobacillus litoralis ERB031 strain.</title>
        <authorList>
            <person name="Lee S.-J."/>
            <person name="Park M.-K."/>
            <person name="Kim J.-Y."/>
            <person name="Lee Y.-J."/>
            <person name="Yi H."/>
            <person name="Bahn Y.-S."/>
            <person name="Kim J.F."/>
            <person name="Lee D.-W."/>
        </authorList>
    </citation>
    <scope>NUCLEOTIDE SEQUENCE [LARGE SCALE GENOMIC DNA]</scope>
    <source>
        <strain evidence="19 20">ERB 031</strain>
    </source>
</reference>
<comment type="subunit">
    <text evidence="7">Homodimer.</text>
</comment>
<dbReference type="GO" id="GO:0009098">
    <property type="term" value="P:L-leucine biosynthetic process"/>
    <property type="evidence" value="ECO:0007669"/>
    <property type="project" value="UniProtKB-UniPathway"/>
</dbReference>
<comment type="pathway">
    <text evidence="5 18">Amino-acid biosynthesis; L-leucine biosynthesis; L-leucine from 3-methyl-2-oxobutanoate: step 4/4.</text>
</comment>
<evidence type="ECO:0000313" key="19">
    <source>
        <dbReference type="EMBL" id="QAS51161.1"/>
    </source>
</evidence>
<dbReference type="Proteomes" id="UP000287756">
    <property type="component" value="Chromosome"/>
</dbReference>
<dbReference type="OrthoDB" id="9805628at2"/>
<organism evidence="19 20">
    <name type="scientific">Halobacillus litoralis</name>
    <dbReference type="NCBI Taxonomy" id="45668"/>
    <lineage>
        <taxon>Bacteria</taxon>
        <taxon>Bacillati</taxon>
        <taxon>Bacillota</taxon>
        <taxon>Bacilli</taxon>
        <taxon>Bacillales</taxon>
        <taxon>Bacillaceae</taxon>
        <taxon>Halobacillus</taxon>
    </lineage>
</organism>
<dbReference type="GO" id="GO:0009099">
    <property type="term" value="P:L-valine biosynthetic process"/>
    <property type="evidence" value="ECO:0007669"/>
    <property type="project" value="UniProtKB-UniPathway"/>
</dbReference>
<keyword evidence="8 18" id="KW-0032">Aminotransferase</keyword>
<name>A0A410M8W2_9BACI</name>
<dbReference type="GO" id="GO:0052655">
    <property type="term" value="F:L-valine-2-oxoglutarate transaminase activity"/>
    <property type="evidence" value="ECO:0007669"/>
    <property type="project" value="RHEA"/>
</dbReference>
<evidence type="ECO:0000256" key="4">
    <source>
        <dbReference type="ARBA" id="ARBA00004931"/>
    </source>
</evidence>
<protein>
    <recommendedName>
        <fullName evidence="18">Branched-chain-amino-acid aminotransferase</fullName>
        <shortName evidence="18">BCAT</shortName>
        <ecNumber evidence="18">2.6.1.42</ecNumber>
    </recommendedName>
</protein>
<evidence type="ECO:0000256" key="11">
    <source>
        <dbReference type="ARBA" id="ARBA00022898"/>
    </source>
</evidence>
<dbReference type="PROSITE" id="PS00770">
    <property type="entry name" value="AA_TRANSFER_CLASS_4"/>
    <property type="match status" value="1"/>
</dbReference>
<comment type="catalytic activity">
    <reaction evidence="15 18">
        <text>L-leucine + 2-oxoglutarate = 4-methyl-2-oxopentanoate + L-glutamate</text>
        <dbReference type="Rhea" id="RHEA:18321"/>
        <dbReference type="ChEBI" id="CHEBI:16810"/>
        <dbReference type="ChEBI" id="CHEBI:17865"/>
        <dbReference type="ChEBI" id="CHEBI:29985"/>
        <dbReference type="ChEBI" id="CHEBI:57427"/>
        <dbReference type="EC" id="2.6.1.42"/>
    </reaction>
</comment>
<dbReference type="PANTHER" id="PTHR42743:SF4">
    <property type="entry name" value="BRANCHED-CHAIN-AMINO-ACID AMINOTRANSFERASE-RELATED"/>
    <property type="match status" value="1"/>
</dbReference>
<dbReference type="KEGG" id="hli:HLI_02535"/>